<accession>A0A7I8WBP9</accession>
<dbReference type="Pfam" id="PF00241">
    <property type="entry name" value="Cofilin_ADF"/>
    <property type="match status" value="1"/>
</dbReference>
<dbReference type="EMBL" id="CAJFCJ010000028">
    <property type="protein sequence ID" value="CAD5125585.1"/>
    <property type="molecule type" value="Genomic_DNA"/>
</dbReference>
<dbReference type="GO" id="GO:0015629">
    <property type="term" value="C:actin cytoskeleton"/>
    <property type="evidence" value="ECO:0007669"/>
    <property type="project" value="InterPro"/>
</dbReference>
<comment type="caution">
    <text evidence="4">The sequence shown here is derived from an EMBL/GenBank/DDBJ whole genome shotgun (WGS) entry which is preliminary data.</text>
</comment>
<dbReference type="AlphaFoldDB" id="A0A7I8WBP9"/>
<organism evidence="4 5">
    <name type="scientific">Dimorphilus gyrociliatus</name>
    <dbReference type="NCBI Taxonomy" id="2664684"/>
    <lineage>
        <taxon>Eukaryota</taxon>
        <taxon>Metazoa</taxon>
        <taxon>Spiralia</taxon>
        <taxon>Lophotrochozoa</taxon>
        <taxon>Annelida</taxon>
        <taxon>Polychaeta</taxon>
        <taxon>Polychaeta incertae sedis</taxon>
        <taxon>Dinophilidae</taxon>
        <taxon>Dimorphilus</taxon>
    </lineage>
</organism>
<dbReference type="GO" id="GO:0003779">
    <property type="term" value="F:actin binding"/>
    <property type="evidence" value="ECO:0007669"/>
    <property type="project" value="UniProtKB-KW"/>
</dbReference>
<proteinExistence type="inferred from homology"/>
<feature type="domain" description="ADF-H" evidence="3">
    <location>
        <begin position="4"/>
        <end position="150"/>
    </location>
</feature>
<dbReference type="Proteomes" id="UP000549394">
    <property type="component" value="Unassembled WGS sequence"/>
</dbReference>
<dbReference type="Gene3D" id="3.40.20.10">
    <property type="entry name" value="Severin"/>
    <property type="match status" value="1"/>
</dbReference>
<evidence type="ECO:0000256" key="2">
    <source>
        <dbReference type="ARBA" id="ARBA00023203"/>
    </source>
</evidence>
<dbReference type="InterPro" id="IPR002108">
    <property type="entry name" value="ADF-H"/>
</dbReference>
<protein>
    <submittedName>
        <fullName evidence="4">DgyrCDS13786</fullName>
    </submittedName>
</protein>
<gene>
    <name evidence="4" type="ORF">DGYR_LOCUS12936</name>
</gene>
<evidence type="ECO:0000256" key="1">
    <source>
        <dbReference type="ARBA" id="ARBA00006844"/>
    </source>
</evidence>
<name>A0A7I8WBP9_9ANNE</name>
<evidence type="ECO:0000313" key="4">
    <source>
        <dbReference type="EMBL" id="CAD5125585.1"/>
    </source>
</evidence>
<dbReference type="SMART" id="SM00102">
    <property type="entry name" value="ADF"/>
    <property type="match status" value="1"/>
</dbReference>
<evidence type="ECO:0000313" key="5">
    <source>
        <dbReference type="Proteomes" id="UP000549394"/>
    </source>
</evidence>
<keyword evidence="2" id="KW-0009">Actin-binding</keyword>
<dbReference type="InterPro" id="IPR017904">
    <property type="entry name" value="ADF/Cofilin"/>
</dbReference>
<comment type="similarity">
    <text evidence="1">Belongs to the actin-binding proteins ADF family.</text>
</comment>
<dbReference type="CDD" id="cd11286">
    <property type="entry name" value="ADF_cofilin_like"/>
    <property type="match status" value="1"/>
</dbReference>
<dbReference type="OrthoDB" id="10249245at2759"/>
<evidence type="ECO:0000259" key="3">
    <source>
        <dbReference type="PROSITE" id="PS51263"/>
    </source>
</evidence>
<keyword evidence="5" id="KW-1185">Reference proteome</keyword>
<dbReference type="InterPro" id="IPR029006">
    <property type="entry name" value="ADF-H/Gelsolin-like_dom_sf"/>
</dbReference>
<dbReference type="PROSITE" id="PS51263">
    <property type="entry name" value="ADF_H"/>
    <property type="match status" value="1"/>
</dbReference>
<sequence>MASGVKVNDDVVTRAVEMNLHKGTPLRYLRFVINSVGTFIEIQEEKERDKTENGDEEGQKRLLNELTDTLSDKDCCYILYDFGYVPGSGQATDKLLFIVWCPDSASVRNKMLYASSKDAIKNKLSQLAFKEVQANDLSALSYEAVLDKVLH</sequence>
<dbReference type="SUPFAM" id="SSF55753">
    <property type="entry name" value="Actin depolymerizing proteins"/>
    <property type="match status" value="1"/>
</dbReference>
<dbReference type="PANTHER" id="PTHR11913">
    <property type="entry name" value="COFILIN-RELATED"/>
    <property type="match status" value="1"/>
</dbReference>
<reference evidence="4 5" key="1">
    <citation type="submission" date="2020-08" db="EMBL/GenBank/DDBJ databases">
        <authorList>
            <person name="Hejnol A."/>
        </authorList>
    </citation>
    <scope>NUCLEOTIDE SEQUENCE [LARGE SCALE GENOMIC DNA]</scope>
</reference>
<dbReference type="GO" id="GO:0030042">
    <property type="term" value="P:actin filament depolymerization"/>
    <property type="evidence" value="ECO:0007669"/>
    <property type="project" value="InterPro"/>
</dbReference>